<keyword evidence="13" id="KW-1185">Reference proteome</keyword>
<dbReference type="GO" id="GO:0016020">
    <property type="term" value="C:membrane"/>
    <property type="evidence" value="ECO:0007669"/>
    <property type="project" value="UniProtKB-SubCell"/>
</dbReference>
<keyword evidence="6" id="KW-0862">Zinc</keyword>
<dbReference type="InterPro" id="IPR044744">
    <property type="entry name" value="ZNRF4/RNF13/RNF167_PA"/>
</dbReference>
<dbReference type="PANTHER" id="PTHR22702">
    <property type="entry name" value="PROTEASE-ASSOCIATED DOMAIN-CONTAINING PROTEIN"/>
    <property type="match status" value="1"/>
</dbReference>
<keyword evidence="9" id="KW-0325">Glycoprotein</keyword>
<dbReference type="Gene3D" id="3.50.30.30">
    <property type="match status" value="1"/>
</dbReference>
<organism evidence="12 13">
    <name type="scientific">Podarcis lilfordi</name>
    <name type="common">Lilford's wall lizard</name>
    <dbReference type="NCBI Taxonomy" id="74358"/>
    <lineage>
        <taxon>Eukaryota</taxon>
        <taxon>Metazoa</taxon>
        <taxon>Chordata</taxon>
        <taxon>Craniata</taxon>
        <taxon>Vertebrata</taxon>
        <taxon>Euteleostomi</taxon>
        <taxon>Lepidosauria</taxon>
        <taxon>Squamata</taxon>
        <taxon>Bifurcata</taxon>
        <taxon>Unidentata</taxon>
        <taxon>Episquamata</taxon>
        <taxon>Laterata</taxon>
        <taxon>Lacertibaenia</taxon>
        <taxon>Lacertidae</taxon>
        <taxon>Podarcis</taxon>
    </lineage>
</organism>
<name>A0AA35PW13_9SAUR</name>
<evidence type="ECO:0000256" key="10">
    <source>
        <dbReference type="SAM" id="Phobius"/>
    </source>
</evidence>
<dbReference type="FunFam" id="3.50.30.30:FF:000026">
    <property type="entry name" value="E3 ubiquitin-protein ligase RNF13"/>
    <property type="match status" value="1"/>
</dbReference>
<dbReference type="CDD" id="cd02123">
    <property type="entry name" value="PA_C_RZF_like"/>
    <property type="match status" value="1"/>
</dbReference>
<dbReference type="EMBL" id="OX395144">
    <property type="protein sequence ID" value="CAI5798877.1"/>
    <property type="molecule type" value="Genomic_DNA"/>
</dbReference>
<comment type="subcellular location">
    <subcellularLocation>
        <location evidence="1">Membrane</location>
    </subcellularLocation>
</comment>
<evidence type="ECO:0000256" key="5">
    <source>
        <dbReference type="ARBA" id="ARBA00022771"/>
    </source>
</evidence>
<evidence type="ECO:0000256" key="3">
    <source>
        <dbReference type="ARBA" id="ARBA00022723"/>
    </source>
</evidence>
<evidence type="ECO:0000256" key="4">
    <source>
        <dbReference type="ARBA" id="ARBA00022729"/>
    </source>
</evidence>
<keyword evidence="2 10" id="KW-0812">Transmembrane</keyword>
<dbReference type="Proteomes" id="UP001178461">
    <property type="component" value="Chromosome 18"/>
</dbReference>
<evidence type="ECO:0000256" key="8">
    <source>
        <dbReference type="ARBA" id="ARBA00023136"/>
    </source>
</evidence>
<keyword evidence="5" id="KW-0863">Zinc-finger</keyword>
<evidence type="ECO:0000256" key="9">
    <source>
        <dbReference type="ARBA" id="ARBA00023180"/>
    </source>
</evidence>
<evidence type="ECO:0000256" key="1">
    <source>
        <dbReference type="ARBA" id="ARBA00004370"/>
    </source>
</evidence>
<proteinExistence type="predicted"/>
<dbReference type="Pfam" id="PF02225">
    <property type="entry name" value="PA"/>
    <property type="match status" value="1"/>
</dbReference>
<evidence type="ECO:0000256" key="6">
    <source>
        <dbReference type="ARBA" id="ARBA00022833"/>
    </source>
</evidence>
<sequence>MIYARMHLISLSPPVHLVAGISVLLLCIPSNDALIRAVYNHNGISQDFDALPSHFGPSLHREGLLGHLVEAKPANACQPIDTPPPANSSSTAFIALIQRYDCPFTTKVLHAQQAGYHAAIVHNVDSQALVTMLGENEAVKESVSIPSLFISESASTQLRRIFHYDQTAYIILVPECHWLSCWDAEPNCQSHPQRSRQGLLKQTFPCLPTRCRLFNGIHYLLLGLTLVIWVVALYVLCCL</sequence>
<feature type="domain" description="PA" evidence="11">
    <location>
        <begin position="66"/>
        <end position="157"/>
    </location>
</feature>
<evidence type="ECO:0000256" key="7">
    <source>
        <dbReference type="ARBA" id="ARBA00022989"/>
    </source>
</evidence>
<feature type="transmembrane region" description="Helical" evidence="10">
    <location>
        <begin position="216"/>
        <end position="237"/>
    </location>
</feature>
<gene>
    <name evidence="12" type="ORF">PODLI_1B015854</name>
</gene>
<evidence type="ECO:0000313" key="12">
    <source>
        <dbReference type="EMBL" id="CAI5798877.1"/>
    </source>
</evidence>
<evidence type="ECO:0000313" key="13">
    <source>
        <dbReference type="Proteomes" id="UP001178461"/>
    </source>
</evidence>
<protein>
    <recommendedName>
        <fullName evidence="11">PA domain-containing protein</fullName>
    </recommendedName>
</protein>
<dbReference type="GO" id="GO:0005737">
    <property type="term" value="C:cytoplasm"/>
    <property type="evidence" value="ECO:0007669"/>
    <property type="project" value="UniProtKB-ARBA"/>
</dbReference>
<dbReference type="InterPro" id="IPR046450">
    <property type="entry name" value="PA_dom_sf"/>
</dbReference>
<keyword evidence="7 10" id="KW-1133">Transmembrane helix</keyword>
<dbReference type="InterPro" id="IPR003137">
    <property type="entry name" value="PA_domain"/>
</dbReference>
<reference evidence="12" key="1">
    <citation type="submission" date="2022-12" db="EMBL/GenBank/DDBJ databases">
        <authorList>
            <person name="Alioto T."/>
            <person name="Alioto T."/>
            <person name="Gomez Garrido J."/>
        </authorList>
    </citation>
    <scope>NUCLEOTIDE SEQUENCE</scope>
</reference>
<evidence type="ECO:0000259" key="11">
    <source>
        <dbReference type="Pfam" id="PF02225"/>
    </source>
</evidence>
<dbReference type="AlphaFoldDB" id="A0AA35PW13"/>
<dbReference type="GO" id="GO:0008270">
    <property type="term" value="F:zinc ion binding"/>
    <property type="evidence" value="ECO:0007669"/>
    <property type="project" value="UniProtKB-KW"/>
</dbReference>
<dbReference type="SUPFAM" id="SSF52025">
    <property type="entry name" value="PA domain"/>
    <property type="match status" value="1"/>
</dbReference>
<accession>A0AA35PW13</accession>
<dbReference type="PANTHER" id="PTHR22702:SF1">
    <property type="entry name" value="PROTEASE-ASSOCIATED DOMAIN-CONTAINING PROTEIN 1"/>
    <property type="match status" value="1"/>
</dbReference>
<keyword evidence="8 10" id="KW-0472">Membrane</keyword>
<keyword evidence="3" id="KW-0479">Metal-binding</keyword>
<keyword evidence="4" id="KW-0732">Signal</keyword>
<evidence type="ECO:0000256" key="2">
    <source>
        <dbReference type="ARBA" id="ARBA00022692"/>
    </source>
</evidence>